<keyword evidence="3 12" id="KW-0812">Transmembrane</keyword>
<comment type="subcellular location">
    <subcellularLocation>
        <location evidence="1">Membrane</location>
        <topology evidence="1">Multi-pass membrane protein</topology>
    </subcellularLocation>
</comment>
<keyword evidence="9 12" id="KW-0472">Membrane</keyword>
<evidence type="ECO:0000256" key="2">
    <source>
        <dbReference type="ARBA" id="ARBA00022475"/>
    </source>
</evidence>
<comment type="pathway">
    <text evidence="11">Porphyrin-containing compound metabolism.</text>
</comment>
<feature type="transmembrane region" description="Helical" evidence="12">
    <location>
        <begin position="267"/>
        <end position="289"/>
    </location>
</feature>
<feature type="transmembrane region" description="Helical" evidence="12">
    <location>
        <begin position="123"/>
        <end position="144"/>
    </location>
</feature>
<dbReference type="GO" id="GO:0016020">
    <property type="term" value="C:membrane"/>
    <property type="evidence" value="ECO:0007669"/>
    <property type="project" value="UniProtKB-SubCell"/>
</dbReference>
<protein>
    <submittedName>
        <fullName evidence="13">Unannotated protein</fullName>
    </submittedName>
</protein>
<dbReference type="GO" id="GO:0046872">
    <property type="term" value="F:metal ion binding"/>
    <property type="evidence" value="ECO:0007669"/>
    <property type="project" value="UniProtKB-KW"/>
</dbReference>
<keyword evidence="5 12" id="KW-1133">Transmembrane helix</keyword>
<dbReference type="GO" id="GO:0016491">
    <property type="term" value="F:oxidoreductase activity"/>
    <property type="evidence" value="ECO:0007669"/>
    <property type="project" value="UniProtKB-KW"/>
</dbReference>
<evidence type="ECO:0000256" key="5">
    <source>
        <dbReference type="ARBA" id="ARBA00022989"/>
    </source>
</evidence>
<feature type="transmembrane region" description="Helical" evidence="12">
    <location>
        <begin position="165"/>
        <end position="187"/>
    </location>
</feature>
<proteinExistence type="predicted"/>
<dbReference type="GO" id="GO:0006784">
    <property type="term" value="P:heme A biosynthetic process"/>
    <property type="evidence" value="ECO:0007669"/>
    <property type="project" value="InterPro"/>
</dbReference>
<dbReference type="AlphaFoldDB" id="A0A6J6ZIQ3"/>
<evidence type="ECO:0000256" key="3">
    <source>
        <dbReference type="ARBA" id="ARBA00022692"/>
    </source>
</evidence>
<keyword evidence="7" id="KW-0408">Iron</keyword>
<name>A0A6J6ZIQ3_9ZZZZ</name>
<reference evidence="13" key="1">
    <citation type="submission" date="2020-05" db="EMBL/GenBank/DDBJ databases">
        <authorList>
            <person name="Chiriac C."/>
            <person name="Salcher M."/>
            <person name="Ghai R."/>
            <person name="Kavagutti S V."/>
        </authorList>
    </citation>
    <scope>NUCLEOTIDE SEQUENCE</scope>
</reference>
<accession>A0A6J6ZIQ3</accession>
<sequence>MRVPRLRPKTYRAITFASLVSLAAIVVTGALVRLTDSGLGCSDWPRCNDDKIIDVSSTHAAVEQINRLFTGVVSLAVILAVAGSLIRSPRRKDLTWLSLSLVIGVIGQAVVGGIVVLTHLNPIAVQQHFLLSMVILAAAAVLHRRATLLDGERWVRAVEPGTMRLVWLVAALTALAIVTGTVTTGTGPHSGMHKGEYVRRFGFEISSVARVHSSAVILTVLAALWLVWRVRGRSDRLRLENAISTVLVVALTQGAVGYLQYFNGVPVVLVALHVGFATTLWLSVVYLLVATRSVVAGEQPLPSDEAGELSADVVEV</sequence>
<keyword evidence="10" id="KW-1015">Disulfide bond</keyword>
<evidence type="ECO:0000256" key="4">
    <source>
        <dbReference type="ARBA" id="ARBA00022723"/>
    </source>
</evidence>
<feature type="transmembrane region" description="Helical" evidence="12">
    <location>
        <begin position="68"/>
        <end position="87"/>
    </location>
</feature>
<keyword evidence="6" id="KW-0560">Oxidoreductase</keyword>
<dbReference type="PANTHER" id="PTHR35457">
    <property type="entry name" value="HEME A SYNTHASE"/>
    <property type="match status" value="1"/>
</dbReference>
<feature type="transmembrane region" description="Helical" evidence="12">
    <location>
        <begin position="12"/>
        <end position="32"/>
    </location>
</feature>
<dbReference type="InterPro" id="IPR003780">
    <property type="entry name" value="COX15/CtaA_fam"/>
</dbReference>
<evidence type="ECO:0000256" key="10">
    <source>
        <dbReference type="ARBA" id="ARBA00023157"/>
    </source>
</evidence>
<dbReference type="Pfam" id="PF02628">
    <property type="entry name" value="COX15-CtaA"/>
    <property type="match status" value="1"/>
</dbReference>
<feature type="transmembrane region" description="Helical" evidence="12">
    <location>
        <begin position="207"/>
        <end position="227"/>
    </location>
</feature>
<evidence type="ECO:0000256" key="8">
    <source>
        <dbReference type="ARBA" id="ARBA00023133"/>
    </source>
</evidence>
<organism evidence="13">
    <name type="scientific">freshwater metagenome</name>
    <dbReference type="NCBI Taxonomy" id="449393"/>
    <lineage>
        <taxon>unclassified sequences</taxon>
        <taxon>metagenomes</taxon>
        <taxon>ecological metagenomes</taxon>
    </lineage>
</organism>
<keyword evidence="8" id="KW-0350">Heme biosynthesis</keyword>
<feature type="transmembrane region" description="Helical" evidence="12">
    <location>
        <begin position="239"/>
        <end position="261"/>
    </location>
</feature>
<evidence type="ECO:0000256" key="11">
    <source>
        <dbReference type="ARBA" id="ARBA00023444"/>
    </source>
</evidence>
<dbReference type="PANTHER" id="PTHR35457:SF1">
    <property type="entry name" value="HEME A SYNTHASE"/>
    <property type="match status" value="1"/>
</dbReference>
<feature type="transmembrane region" description="Helical" evidence="12">
    <location>
        <begin position="94"/>
        <end position="117"/>
    </location>
</feature>
<evidence type="ECO:0000256" key="6">
    <source>
        <dbReference type="ARBA" id="ARBA00023002"/>
    </source>
</evidence>
<gene>
    <name evidence="13" type="ORF">UFOPK3001_02168</name>
</gene>
<dbReference type="EMBL" id="CAFAAJ010000186">
    <property type="protein sequence ID" value="CAB4820554.1"/>
    <property type="molecule type" value="Genomic_DNA"/>
</dbReference>
<evidence type="ECO:0000256" key="12">
    <source>
        <dbReference type="SAM" id="Phobius"/>
    </source>
</evidence>
<dbReference type="InterPro" id="IPR050450">
    <property type="entry name" value="COX15/CtaA_HemeA_synthase"/>
</dbReference>
<keyword evidence="4" id="KW-0479">Metal-binding</keyword>
<evidence type="ECO:0000256" key="9">
    <source>
        <dbReference type="ARBA" id="ARBA00023136"/>
    </source>
</evidence>
<evidence type="ECO:0000313" key="13">
    <source>
        <dbReference type="EMBL" id="CAB4820554.1"/>
    </source>
</evidence>
<keyword evidence="2" id="KW-1003">Cell membrane</keyword>
<evidence type="ECO:0000256" key="7">
    <source>
        <dbReference type="ARBA" id="ARBA00023004"/>
    </source>
</evidence>
<evidence type="ECO:0000256" key="1">
    <source>
        <dbReference type="ARBA" id="ARBA00004141"/>
    </source>
</evidence>